<dbReference type="EMBL" id="JAKZEL010000024">
    <property type="protein sequence ID" value="KAI4531336.1"/>
    <property type="molecule type" value="Genomic_DNA"/>
</dbReference>
<dbReference type="Proteomes" id="UP001214576">
    <property type="component" value="Unassembled WGS sequence"/>
</dbReference>
<organism evidence="4 5">
    <name type="scientific">Ovis ammon polii</name>
    <dbReference type="NCBI Taxonomy" id="230172"/>
    <lineage>
        <taxon>Eukaryota</taxon>
        <taxon>Metazoa</taxon>
        <taxon>Chordata</taxon>
        <taxon>Craniata</taxon>
        <taxon>Vertebrata</taxon>
        <taxon>Euteleostomi</taxon>
        <taxon>Mammalia</taxon>
        <taxon>Eutheria</taxon>
        <taxon>Laurasiatheria</taxon>
        <taxon>Artiodactyla</taxon>
        <taxon>Ruminantia</taxon>
        <taxon>Pecora</taxon>
        <taxon>Bovidae</taxon>
        <taxon>Caprinae</taxon>
        <taxon>Ovis</taxon>
    </lineage>
</organism>
<dbReference type="PROSITE" id="PS51450">
    <property type="entry name" value="LRR"/>
    <property type="match status" value="3"/>
</dbReference>
<feature type="domain" description="Disease resistance R13L4/SHOC-2-like LRR" evidence="3">
    <location>
        <begin position="239"/>
        <end position="342"/>
    </location>
</feature>
<accession>A0AAD4TQH8</accession>
<keyword evidence="2" id="KW-0677">Repeat</keyword>
<dbReference type="Gene3D" id="3.80.10.10">
    <property type="entry name" value="Ribonuclease Inhibitor"/>
    <property type="match status" value="4"/>
</dbReference>
<dbReference type="GO" id="GO:0014069">
    <property type="term" value="C:postsynaptic density"/>
    <property type="evidence" value="ECO:0007669"/>
    <property type="project" value="TreeGrafter"/>
</dbReference>
<protein>
    <recommendedName>
        <fullName evidence="3">Disease resistance R13L4/SHOC-2-like LRR domain-containing protein</fullName>
    </recommendedName>
</protein>
<dbReference type="PANTHER" id="PTHR23119">
    <property type="entry name" value="DISCS LARGE"/>
    <property type="match status" value="1"/>
</dbReference>
<dbReference type="GO" id="GO:0098887">
    <property type="term" value="P:neurotransmitter receptor transport, endosome to postsynaptic membrane"/>
    <property type="evidence" value="ECO:0007669"/>
    <property type="project" value="TreeGrafter"/>
</dbReference>
<name>A0AAD4TQH8_OVIAM</name>
<dbReference type="GO" id="GO:0019901">
    <property type="term" value="F:protein kinase binding"/>
    <property type="evidence" value="ECO:0007669"/>
    <property type="project" value="TreeGrafter"/>
</dbReference>
<evidence type="ECO:0000313" key="5">
    <source>
        <dbReference type="Proteomes" id="UP001214576"/>
    </source>
</evidence>
<dbReference type="Pfam" id="PF13855">
    <property type="entry name" value="LRR_8"/>
    <property type="match status" value="1"/>
</dbReference>
<dbReference type="AlphaFoldDB" id="A0AAD4TQH8"/>
<dbReference type="GO" id="GO:0043113">
    <property type="term" value="P:receptor clustering"/>
    <property type="evidence" value="ECO:0007669"/>
    <property type="project" value="TreeGrafter"/>
</dbReference>
<dbReference type="SUPFAM" id="SSF52058">
    <property type="entry name" value="L domain-like"/>
    <property type="match status" value="2"/>
</dbReference>
<proteinExistence type="predicted"/>
<evidence type="ECO:0000259" key="3">
    <source>
        <dbReference type="Pfam" id="PF23598"/>
    </source>
</evidence>
<evidence type="ECO:0000256" key="1">
    <source>
        <dbReference type="ARBA" id="ARBA00022614"/>
    </source>
</evidence>
<dbReference type="GO" id="GO:0098609">
    <property type="term" value="P:cell-cell adhesion"/>
    <property type="evidence" value="ECO:0007669"/>
    <property type="project" value="TreeGrafter"/>
</dbReference>
<evidence type="ECO:0000313" key="4">
    <source>
        <dbReference type="EMBL" id="KAI4531336.1"/>
    </source>
</evidence>
<dbReference type="GO" id="GO:0098968">
    <property type="term" value="P:neurotransmitter receptor transport postsynaptic membrane to endosome"/>
    <property type="evidence" value="ECO:0007669"/>
    <property type="project" value="TreeGrafter"/>
</dbReference>
<dbReference type="GO" id="GO:0045211">
    <property type="term" value="C:postsynaptic membrane"/>
    <property type="evidence" value="ECO:0007669"/>
    <property type="project" value="TreeGrafter"/>
</dbReference>
<dbReference type="InterPro" id="IPR003591">
    <property type="entry name" value="Leu-rich_rpt_typical-subtyp"/>
</dbReference>
<gene>
    <name evidence="4" type="ORF">MG293_019194</name>
</gene>
<evidence type="ECO:0000256" key="2">
    <source>
        <dbReference type="ARBA" id="ARBA00022737"/>
    </source>
</evidence>
<dbReference type="GO" id="GO:0016323">
    <property type="term" value="C:basolateral plasma membrane"/>
    <property type="evidence" value="ECO:0007669"/>
    <property type="project" value="TreeGrafter"/>
</dbReference>
<keyword evidence="5" id="KW-1185">Reference proteome</keyword>
<dbReference type="Pfam" id="PF23598">
    <property type="entry name" value="LRR_14"/>
    <property type="match status" value="1"/>
</dbReference>
<dbReference type="InterPro" id="IPR050614">
    <property type="entry name" value="Synaptic_Scaffolding_LAP-MAGUK"/>
</dbReference>
<comment type="caution">
    <text evidence="4">The sequence shown here is derived from an EMBL/GenBank/DDBJ whole genome shotgun (WGS) entry which is preliminary data.</text>
</comment>
<dbReference type="PANTHER" id="PTHR23119:SF58">
    <property type="entry name" value="LEUCINE RICH REPEAT CONTAINING 1"/>
    <property type="match status" value="1"/>
</dbReference>
<dbReference type="FunFam" id="3.80.10.10:FF:000490">
    <property type="entry name" value="Leucine rich repeat containing 1"/>
    <property type="match status" value="1"/>
</dbReference>
<dbReference type="GO" id="GO:0005912">
    <property type="term" value="C:adherens junction"/>
    <property type="evidence" value="ECO:0007669"/>
    <property type="project" value="TreeGrafter"/>
</dbReference>
<reference evidence="4" key="1">
    <citation type="submission" date="2022-03" db="EMBL/GenBank/DDBJ databases">
        <title>Genomic analyses of argali, domestic sheep and their hybrids provide insights into chromosomal evolution, heterosis and genetic basis of agronomic traits.</title>
        <authorList>
            <person name="Li M."/>
        </authorList>
    </citation>
    <scope>NUCLEOTIDE SEQUENCE</scope>
    <source>
        <strain evidence="4">CAU-MHL-2022a</strain>
        <tissue evidence="4">Skin</tissue>
    </source>
</reference>
<dbReference type="SMART" id="SM00369">
    <property type="entry name" value="LRR_TYP"/>
    <property type="match status" value="10"/>
</dbReference>
<keyword evidence="1" id="KW-0433">Leucine-rich repeat</keyword>
<dbReference type="InterPro" id="IPR001611">
    <property type="entry name" value="Leu-rich_rpt"/>
</dbReference>
<dbReference type="InterPro" id="IPR032675">
    <property type="entry name" value="LRR_dom_sf"/>
</dbReference>
<sequence>MFHCIPLWRCNRHVETIDRRHCSLLYVPEEVYRYARSLEELLLDANQLRELPEQFFQLVKLRKLGLSDNEIQRLPPEIANFMQLVELDVSRNALEHSWDRLVPRLAGTCLINYLKCLLLFVMRITSSLESTTQAKELFGGLRSCRLRLQESRSSGDGFGDIPEIPESISFCKALQIADFSGNPLTRLPESFPELQNLTCLSVNDISLQSLPENIGNSLTQLRRLEELDLGNNEIYNLPESIGALLHLKDLWLDGNQLSELPQEIGNLKNLLCLDVSENRLERLPEEISGLTSLTDLVISQNLLEMLPDGIGKLKKLSILKVDQNRLTQLPEAVGDCESLTELVLTENRLLIGGCCSLTVFCVRDNRLTRIPAEVSRAAELHVLDVAGNRLSHLPLSLTALNLKALWLSDNQAQPLLTFQTDTDHTTGEKILTCVLLPQLPSEPTCQENLPRCGALESLVHDVPEEAWNERAVHRVSAIRFLDDEKDDDDNETRTLLRRATPHPGELKSMKKTVENLRNDRNAAKGLDSNKNEVNHAIDRVTTSV</sequence>
<dbReference type="SMART" id="SM00364">
    <property type="entry name" value="LRR_BAC"/>
    <property type="match status" value="11"/>
</dbReference>
<dbReference type="GO" id="GO:0045197">
    <property type="term" value="P:establishment or maintenance of epithelial cell apical/basal polarity"/>
    <property type="evidence" value="ECO:0007669"/>
    <property type="project" value="TreeGrafter"/>
</dbReference>
<dbReference type="InterPro" id="IPR055414">
    <property type="entry name" value="LRR_R13L4/SHOC2-like"/>
</dbReference>